<reference evidence="3" key="1">
    <citation type="submission" date="2023-03" db="EMBL/GenBank/DDBJ databases">
        <title>Chitinimonas shenzhenensis gen. nov., sp. nov., a novel member of family Burkholderiaceae isolated from activated sludge collected in Shen Zhen, China.</title>
        <authorList>
            <person name="Wang X."/>
        </authorList>
    </citation>
    <scope>NUCLEOTIDE SEQUENCE</scope>
    <source>
        <strain evidence="3">DQS-5</strain>
    </source>
</reference>
<gene>
    <name evidence="3" type="ORF">PZA18_22945</name>
</gene>
<accession>A0ABT7E3M1</accession>
<evidence type="ECO:0000313" key="3">
    <source>
        <dbReference type="EMBL" id="MDK2126905.1"/>
    </source>
</evidence>
<name>A0ABT7E3M1_9NEIS</name>
<dbReference type="InterPro" id="IPR037873">
    <property type="entry name" value="BamE-like"/>
</dbReference>
<feature type="signal peptide" evidence="2">
    <location>
        <begin position="1"/>
        <end position="17"/>
    </location>
</feature>
<dbReference type="EMBL" id="JARRAF010000064">
    <property type="protein sequence ID" value="MDK2126905.1"/>
    <property type="molecule type" value="Genomic_DNA"/>
</dbReference>
<dbReference type="RefSeq" id="WP_284103225.1">
    <property type="nucleotide sequence ID" value="NZ_JARRAF010000064.1"/>
</dbReference>
<dbReference type="Proteomes" id="UP001172778">
    <property type="component" value="Unassembled WGS sequence"/>
</dbReference>
<proteinExistence type="predicted"/>
<protein>
    <recommendedName>
        <fullName evidence="5">DUF4426 domain-containing protein</fullName>
    </recommendedName>
</protein>
<evidence type="ECO:0000256" key="2">
    <source>
        <dbReference type="SAM" id="SignalP"/>
    </source>
</evidence>
<feature type="chain" id="PRO_5046155539" description="DUF4426 domain-containing protein" evidence="2">
    <location>
        <begin position="18"/>
        <end position="147"/>
    </location>
</feature>
<evidence type="ECO:0008006" key="5">
    <source>
        <dbReference type="Google" id="ProtNLM"/>
    </source>
</evidence>
<keyword evidence="4" id="KW-1185">Reference proteome</keyword>
<evidence type="ECO:0000313" key="4">
    <source>
        <dbReference type="Proteomes" id="UP001172778"/>
    </source>
</evidence>
<dbReference type="Gene3D" id="3.30.1450.10">
    <property type="match status" value="1"/>
</dbReference>
<organism evidence="3 4">
    <name type="scientific">Parachitinimonas caeni</name>
    <dbReference type="NCBI Taxonomy" id="3031301"/>
    <lineage>
        <taxon>Bacteria</taxon>
        <taxon>Pseudomonadati</taxon>
        <taxon>Pseudomonadota</taxon>
        <taxon>Betaproteobacteria</taxon>
        <taxon>Neisseriales</taxon>
        <taxon>Chitinibacteraceae</taxon>
        <taxon>Parachitinimonas</taxon>
    </lineage>
</organism>
<keyword evidence="1 2" id="KW-0732">Signal</keyword>
<sequence length="147" mass="15835">MKKLAFLLLSLTGLVGAQSASFDAATGTLVIPEVSVGTQMYNNAKLRLEADGRFTLVSVEQGQTGGSVADTCTASHINLERFNQLQNGISLDQALQIIGCKNDSTLTVRGSMLNSYTWVVASNRSLKITAMFDKADKNLSNKYSYGF</sequence>
<evidence type="ECO:0000256" key="1">
    <source>
        <dbReference type="ARBA" id="ARBA00022729"/>
    </source>
</evidence>
<comment type="caution">
    <text evidence="3">The sequence shown here is derived from an EMBL/GenBank/DDBJ whole genome shotgun (WGS) entry which is preliminary data.</text>
</comment>